<comment type="subcellular location">
    <subcellularLocation>
        <location evidence="1">Cell inner membrane</location>
        <topology evidence="1">Multi-pass membrane protein</topology>
    </subcellularLocation>
</comment>
<evidence type="ECO:0000256" key="7">
    <source>
        <dbReference type="ARBA" id="ARBA00023136"/>
    </source>
</evidence>
<feature type="transmembrane region" description="Helical" evidence="8">
    <location>
        <begin position="37"/>
        <end position="60"/>
    </location>
</feature>
<dbReference type="Pfam" id="PF12832">
    <property type="entry name" value="MFS_1_like"/>
    <property type="match status" value="1"/>
</dbReference>
<dbReference type="Proteomes" id="UP000235116">
    <property type="component" value="Chromosome"/>
</dbReference>
<dbReference type="InterPro" id="IPR026032">
    <property type="entry name" value="HcaT-like"/>
</dbReference>
<dbReference type="GO" id="GO:0005886">
    <property type="term" value="C:plasma membrane"/>
    <property type="evidence" value="ECO:0007669"/>
    <property type="project" value="UniProtKB-SubCell"/>
</dbReference>
<evidence type="ECO:0000256" key="3">
    <source>
        <dbReference type="ARBA" id="ARBA00022475"/>
    </source>
</evidence>
<keyword evidence="5 8" id="KW-0812">Transmembrane</keyword>
<keyword evidence="4" id="KW-0997">Cell inner membrane</keyword>
<evidence type="ECO:0000256" key="2">
    <source>
        <dbReference type="ARBA" id="ARBA00022448"/>
    </source>
</evidence>
<dbReference type="EMBL" id="CP022684">
    <property type="protein sequence ID" value="AUM14802.1"/>
    <property type="molecule type" value="Genomic_DNA"/>
</dbReference>
<dbReference type="InterPro" id="IPR024989">
    <property type="entry name" value="MFS_assoc_dom"/>
</dbReference>
<dbReference type="CDD" id="cd17335">
    <property type="entry name" value="MFS_MFSD6"/>
    <property type="match status" value="1"/>
</dbReference>
<feature type="transmembrane region" description="Helical" evidence="8">
    <location>
        <begin position="133"/>
        <end position="152"/>
    </location>
</feature>
<evidence type="ECO:0000256" key="5">
    <source>
        <dbReference type="ARBA" id="ARBA00022692"/>
    </source>
</evidence>
<sequence>MSNQVPYWRLSAFYFNYFGLLGAMLPFWGLFLREQGFSLAQIGQLMAILVGTKLIAPNMWGWLADHTGKRLWVIRLGSMLALFIFCFIFLEPGFWGVALVMAGFSFFWNAILPQFEVVTLRHLDRATEQYSRIRLWGSVGFVLAVVGLGWFFERHSLQLLPAILTGLLALIAISSFTVSGSGQGARQRGSLSAFLQQLKSPQPILFFSICFLLQISHGPYYTFFSIYLEDYAYSKTAIGWLWALGVIAEIGVFLIAHKLFDRYSVRSLAFYCLLITALRWLVTGLFPDQGWIIFLAQISHAASFGVFHAIAMHLIHRYFSTQASGQGQAMYSALSFGAGGAVGAYLSGFIVENWGGSMAYFMAAGVALAAGILAMALSSHSTNRISHDGTESA</sequence>
<dbReference type="KEGG" id="kak:Kalk_01730"/>
<evidence type="ECO:0000313" key="11">
    <source>
        <dbReference type="Proteomes" id="UP000235116"/>
    </source>
</evidence>
<feature type="transmembrane region" description="Helical" evidence="8">
    <location>
        <begin position="239"/>
        <end position="256"/>
    </location>
</feature>
<dbReference type="InterPro" id="IPR020846">
    <property type="entry name" value="MFS_dom"/>
</dbReference>
<keyword evidence="7 8" id="KW-0472">Membrane</keyword>
<dbReference type="OrthoDB" id="9150135at2"/>
<evidence type="ECO:0000256" key="1">
    <source>
        <dbReference type="ARBA" id="ARBA00004429"/>
    </source>
</evidence>
<feature type="transmembrane region" description="Helical" evidence="8">
    <location>
        <begin position="72"/>
        <end position="90"/>
    </location>
</feature>
<feature type="transmembrane region" description="Helical" evidence="8">
    <location>
        <begin position="331"/>
        <end position="351"/>
    </location>
</feature>
<dbReference type="GO" id="GO:0015528">
    <property type="term" value="F:lactose:proton symporter activity"/>
    <property type="evidence" value="ECO:0007669"/>
    <property type="project" value="TreeGrafter"/>
</dbReference>
<dbReference type="AlphaFoldDB" id="A0A2K9LR86"/>
<dbReference type="InterPro" id="IPR036259">
    <property type="entry name" value="MFS_trans_sf"/>
</dbReference>
<dbReference type="PANTHER" id="PTHR23522">
    <property type="entry name" value="BLL5896 PROTEIN"/>
    <property type="match status" value="1"/>
</dbReference>
<feature type="transmembrane region" description="Helical" evidence="8">
    <location>
        <begin position="96"/>
        <end position="112"/>
    </location>
</feature>
<evidence type="ECO:0000256" key="6">
    <source>
        <dbReference type="ARBA" id="ARBA00022989"/>
    </source>
</evidence>
<gene>
    <name evidence="10" type="ORF">Kalk_01730</name>
</gene>
<evidence type="ECO:0000256" key="4">
    <source>
        <dbReference type="ARBA" id="ARBA00022519"/>
    </source>
</evidence>
<reference evidence="11" key="1">
    <citation type="submission" date="2017-08" db="EMBL/GenBank/DDBJ databases">
        <title>Direct submision.</title>
        <authorList>
            <person name="Kim S.-J."/>
            <person name="Rhee S.-K."/>
        </authorList>
    </citation>
    <scope>NUCLEOTIDE SEQUENCE [LARGE SCALE GENOMIC DNA]</scope>
    <source>
        <strain evidence="11">GI5</strain>
    </source>
</reference>
<feature type="transmembrane region" description="Helical" evidence="8">
    <location>
        <begin position="204"/>
        <end position="227"/>
    </location>
</feature>
<dbReference type="PROSITE" id="PS50850">
    <property type="entry name" value="MFS"/>
    <property type="match status" value="1"/>
</dbReference>
<dbReference type="RefSeq" id="WP_101896170.1">
    <property type="nucleotide sequence ID" value="NZ_CP022684.1"/>
</dbReference>
<proteinExistence type="predicted"/>
<dbReference type="GO" id="GO:0030395">
    <property type="term" value="F:lactose binding"/>
    <property type="evidence" value="ECO:0007669"/>
    <property type="project" value="TreeGrafter"/>
</dbReference>
<keyword evidence="3" id="KW-1003">Cell membrane</keyword>
<evidence type="ECO:0000256" key="8">
    <source>
        <dbReference type="SAM" id="Phobius"/>
    </source>
</evidence>
<feature type="transmembrane region" description="Helical" evidence="8">
    <location>
        <begin position="292"/>
        <end position="311"/>
    </location>
</feature>
<name>A0A2K9LR86_9GAMM</name>
<feature type="transmembrane region" description="Helical" evidence="8">
    <location>
        <begin position="268"/>
        <end position="286"/>
    </location>
</feature>
<feature type="domain" description="Major facilitator superfamily (MFS) profile" evidence="9">
    <location>
        <begin position="142"/>
        <end position="393"/>
    </location>
</feature>
<feature type="transmembrane region" description="Helical" evidence="8">
    <location>
        <begin position="12"/>
        <end position="31"/>
    </location>
</feature>
<dbReference type="NCBIfam" id="NF037955">
    <property type="entry name" value="mfs"/>
    <property type="match status" value="1"/>
</dbReference>
<keyword evidence="11" id="KW-1185">Reference proteome</keyword>
<feature type="transmembrane region" description="Helical" evidence="8">
    <location>
        <begin position="158"/>
        <end position="178"/>
    </location>
</feature>
<evidence type="ECO:0000313" key="10">
    <source>
        <dbReference type="EMBL" id="AUM14802.1"/>
    </source>
</evidence>
<keyword evidence="6 8" id="KW-1133">Transmembrane helix</keyword>
<organism evidence="10 11">
    <name type="scientific">Ketobacter alkanivorans</name>
    <dbReference type="NCBI Taxonomy" id="1917421"/>
    <lineage>
        <taxon>Bacteria</taxon>
        <taxon>Pseudomonadati</taxon>
        <taxon>Pseudomonadota</taxon>
        <taxon>Gammaproteobacteria</taxon>
        <taxon>Pseudomonadales</taxon>
        <taxon>Ketobacteraceae</taxon>
        <taxon>Ketobacter</taxon>
    </lineage>
</organism>
<accession>A0A2K9LR86</accession>
<dbReference type="Gene3D" id="1.20.1250.20">
    <property type="entry name" value="MFS general substrate transporter like domains"/>
    <property type="match status" value="2"/>
</dbReference>
<dbReference type="PANTHER" id="PTHR23522:SF10">
    <property type="entry name" value="3-PHENYLPROPIONIC ACID TRANSPORTER-RELATED"/>
    <property type="match status" value="1"/>
</dbReference>
<dbReference type="SUPFAM" id="SSF103473">
    <property type="entry name" value="MFS general substrate transporter"/>
    <property type="match status" value="1"/>
</dbReference>
<evidence type="ECO:0000259" key="9">
    <source>
        <dbReference type="PROSITE" id="PS50850"/>
    </source>
</evidence>
<keyword evidence="2" id="KW-0813">Transport</keyword>
<feature type="transmembrane region" description="Helical" evidence="8">
    <location>
        <begin position="357"/>
        <end position="377"/>
    </location>
</feature>
<protein>
    <recommendedName>
        <fullName evidence="9">Major facilitator superfamily (MFS) profile domain-containing protein</fullName>
    </recommendedName>
</protein>
<dbReference type="PIRSF" id="PIRSF004925">
    <property type="entry name" value="HcaT"/>
    <property type="match status" value="1"/>
</dbReference>